<dbReference type="GO" id="GO:0004252">
    <property type="term" value="F:serine-type endopeptidase activity"/>
    <property type="evidence" value="ECO:0007669"/>
    <property type="project" value="InterPro"/>
</dbReference>
<evidence type="ECO:0000256" key="5">
    <source>
        <dbReference type="SAM" id="MobiDB-lite"/>
    </source>
</evidence>
<dbReference type="PROSITE" id="PS01180">
    <property type="entry name" value="CUB"/>
    <property type="match status" value="1"/>
</dbReference>
<evidence type="ECO:0000256" key="3">
    <source>
        <dbReference type="PROSITE-ProRule" id="PRU00124"/>
    </source>
</evidence>
<name>A0A1S8WTM5_OPIVI</name>
<keyword evidence="9" id="KW-1185">Reference proteome</keyword>
<dbReference type="AlphaFoldDB" id="A0A1S8WTM5"/>
<dbReference type="PROSITE" id="PS50240">
    <property type="entry name" value="TRYPSIN_DOM"/>
    <property type="match status" value="1"/>
</dbReference>
<evidence type="ECO:0000259" key="7">
    <source>
        <dbReference type="PROSITE" id="PS50240"/>
    </source>
</evidence>
<feature type="non-terminal residue" evidence="8">
    <location>
        <position position="532"/>
    </location>
</feature>
<keyword evidence="4" id="KW-0720">Serine protease</keyword>
<dbReference type="SMART" id="SM00192">
    <property type="entry name" value="LDLa"/>
    <property type="match status" value="1"/>
</dbReference>
<feature type="region of interest" description="Disordered" evidence="5">
    <location>
        <begin position="296"/>
        <end position="324"/>
    </location>
</feature>
<evidence type="ECO:0000256" key="4">
    <source>
        <dbReference type="RuleBase" id="RU363034"/>
    </source>
</evidence>
<feature type="compositionally biased region" description="Basic residues" evidence="5">
    <location>
        <begin position="299"/>
        <end position="309"/>
    </location>
</feature>
<dbReference type="InterPro" id="IPR036055">
    <property type="entry name" value="LDL_receptor-like_sf"/>
</dbReference>
<evidence type="ECO:0000256" key="2">
    <source>
        <dbReference type="ARBA" id="ARBA00024195"/>
    </source>
</evidence>
<protein>
    <submittedName>
        <fullName evidence="8">Trypsin</fullName>
    </submittedName>
</protein>
<dbReference type="Gene3D" id="2.40.10.10">
    <property type="entry name" value="Trypsin-like serine proteases"/>
    <property type="match status" value="1"/>
</dbReference>
<dbReference type="InterPro" id="IPR018114">
    <property type="entry name" value="TRYPSIN_HIS"/>
</dbReference>
<dbReference type="InterPro" id="IPR033116">
    <property type="entry name" value="TRYPSIN_SER"/>
</dbReference>
<dbReference type="Gene3D" id="2.60.120.290">
    <property type="entry name" value="Spermadhesin, CUB domain"/>
    <property type="match status" value="1"/>
</dbReference>
<dbReference type="Pfam" id="PF00089">
    <property type="entry name" value="Trypsin"/>
    <property type="match status" value="1"/>
</dbReference>
<sequence length="532" mass="57971">MFGDGATRTRAMGILSGIGRLGGSFSTFVNQLDAAAGHGVPVIFYACVSALQFCLLFFLADTSGEGLQDKRTVVKLPEQEVTRLEAKLSLDRALDFEKVTGRSDFAPACEDLWHVGSPLLVREFLKLSGLIIYQAMKCFWLIHLPPDHGMLVQSVEFDISPTCEEDHLAAYEENQQRSADSPNATLEEQFTKETGKFCGTTPVRIATKANRLLLIFSAKSSNAHKGFKLRYSQIPSEDVEKISGERHPDETGCDPSFEWRCPSSSTQNASVCVMKQWRCDGFDDCPSGTDELGCLSGKRVPRRPQHTLSKRSASGDDESEDWGRVVNGQPASKGAWPFIISLRMAANGGHVCGGSLISPRWVLTAAHCVQPMPNPNQWLVDVGRYYKDAGGPEVQRIRVARVHIYPQYDPKRIVNDIALLQLATPAKVTGGVRIAPVVRNAQLARSLVANTQCMVAGWGDTRNTGSNSVLRQATLPVIDYNLCRSWYSTLTPASFCAGYQQGGIDACQGDSGGPLLCHVGGQTLQAGIVSWG</sequence>
<dbReference type="Pfam" id="PF00431">
    <property type="entry name" value="CUB"/>
    <property type="match status" value="1"/>
</dbReference>
<dbReference type="Gene3D" id="4.10.400.10">
    <property type="entry name" value="Low-density Lipoprotein Receptor"/>
    <property type="match status" value="1"/>
</dbReference>
<dbReference type="PRINTS" id="PR00722">
    <property type="entry name" value="CHYMOTRYPSIN"/>
</dbReference>
<dbReference type="PROSITE" id="PS00135">
    <property type="entry name" value="TRYPSIN_SER"/>
    <property type="match status" value="1"/>
</dbReference>
<feature type="domain" description="Peptidase S1" evidence="7">
    <location>
        <begin position="325"/>
        <end position="532"/>
    </location>
</feature>
<feature type="disulfide bond" evidence="3">
    <location>
        <begin position="279"/>
        <end position="294"/>
    </location>
</feature>
<dbReference type="InterPro" id="IPR009003">
    <property type="entry name" value="Peptidase_S1_PA"/>
</dbReference>
<dbReference type="SUPFAM" id="SSF57424">
    <property type="entry name" value="LDL receptor-like module"/>
    <property type="match status" value="1"/>
</dbReference>
<evidence type="ECO:0000259" key="6">
    <source>
        <dbReference type="PROSITE" id="PS01180"/>
    </source>
</evidence>
<keyword evidence="1 3" id="KW-1015">Disulfide bond</keyword>
<dbReference type="InterPro" id="IPR023415">
    <property type="entry name" value="LDLR_class-A_CS"/>
</dbReference>
<feature type="domain" description="CUB" evidence="6">
    <location>
        <begin position="133"/>
        <end position="234"/>
    </location>
</feature>
<comment type="caution">
    <text evidence="3">Lacks conserved residue(s) required for the propagation of feature annotation.</text>
</comment>
<dbReference type="InterPro" id="IPR043504">
    <property type="entry name" value="Peptidase_S1_PA_chymotrypsin"/>
</dbReference>
<dbReference type="CDD" id="cd00041">
    <property type="entry name" value="CUB"/>
    <property type="match status" value="1"/>
</dbReference>
<dbReference type="InterPro" id="IPR002172">
    <property type="entry name" value="LDrepeatLR_classA_rpt"/>
</dbReference>
<keyword evidence="4" id="KW-0378">Hydrolase</keyword>
<dbReference type="FunFam" id="2.40.10.10:FF:000002">
    <property type="entry name" value="Transmembrane protease serine"/>
    <property type="match status" value="1"/>
</dbReference>
<dbReference type="InterPro" id="IPR000859">
    <property type="entry name" value="CUB_dom"/>
</dbReference>
<dbReference type="CDD" id="cd00190">
    <property type="entry name" value="Tryp_SPc"/>
    <property type="match status" value="1"/>
</dbReference>
<comment type="similarity">
    <text evidence="2">Belongs to the peptidase S1 family. CLIP subfamily.</text>
</comment>
<dbReference type="PANTHER" id="PTHR24252:SF7">
    <property type="entry name" value="HYALIN"/>
    <property type="match status" value="1"/>
</dbReference>
<dbReference type="SUPFAM" id="SSF50494">
    <property type="entry name" value="Trypsin-like serine proteases"/>
    <property type="match status" value="1"/>
</dbReference>
<dbReference type="PROSITE" id="PS00134">
    <property type="entry name" value="TRYPSIN_HIS"/>
    <property type="match status" value="1"/>
</dbReference>
<proteinExistence type="inferred from homology"/>
<dbReference type="SUPFAM" id="SSF49854">
    <property type="entry name" value="Spermadhesin, CUB domain"/>
    <property type="match status" value="1"/>
</dbReference>
<dbReference type="SMART" id="SM00042">
    <property type="entry name" value="CUB"/>
    <property type="match status" value="1"/>
</dbReference>
<dbReference type="EMBL" id="KV894913">
    <property type="protein sequence ID" value="OON17771.1"/>
    <property type="molecule type" value="Genomic_DNA"/>
</dbReference>
<dbReference type="InterPro" id="IPR001314">
    <property type="entry name" value="Peptidase_S1A"/>
</dbReference>
<keyword evidence="4" id="KW-0645">Protease</keyword>
<dbReference type="PROSITE" id="PS50068">
    <property type="entry name" value="LDLRA_2"/>
    <property type="match status" value="1"/>
</dbReference>
<dbReference type="PANTHER" id="PTHR24252">
    <property type="entry name" value="ACROSIN-RELATED"/>
    <property type="match status" value="1"/>
</dbReference>
<dbReference type="FunFam" id="2.40.10.10:FF:000004">
    <property type="entry name" value="Tryptase gamma 1"/>
    <property type="match status" value="1"/>
</dbReference>
<reference evidence="8 9" key="1">
    <citation type="submission" date="2015-03" db="EMBL/GenBank/DDBJ databases">
        <title>Draft genome of the nematode, Opisthorchis viverrini.</title>
        <authorList>
            <person name="Mitreva M."/>
        </authorList>
    </citation>
    <scope>NUCLEOTIDE SEQUENCE [LARGE SCALE GENOMIC DNA]</scope>
    <source>
        <strain evidence="8">Khon Kaen</strain>
    </source>
</reference>
<dbReference type="PROSITE" id="PS01209">
    <property type="entry name" value="LDLRA_1"/>
    <property type="match status" value="1"/>
</dbReference>
<dbReference type="GO" id="GO:0006508">
    <property type="term" value="P:proteolysis"/>
    <property type="evidence" value="ECO:0007669"/>
    <property type="project" value="UniProtKB-KW"/>
</dbReference>
<dbReference type="InterPro" id="IPR035914">
    <property type="entry name" value="Sperma_CUB_dom_sf"/>
</dbReference>
<organism evidence="8 9">
    <name type="scientific">Opisthorchis viverrini</name>
    <name type="common">Southeast Asian liver fluke</name>
    <dbReference type="NCBI Taxonomy" id="6198"/>
    <lineage>
        <taxon>Eukaryota</taxon>
        <taxon>Metazoa</taxon>
        <taxon>Spiralia</taxon>
        <taxon>Lophotrochozoa</taxon>
        <taxon>Platyhelminthes</taxon>
        <taxon>Trematoda</taxon>
        <taxon>Digenea</taxon>
        <taxon>Opisthorchiida</taxon>
        <taxon>Opisthorchiata</taxon>
        <taxon>Opisthorchiidae</taxon>
        <taxon>Opisthorchis</taxon>
    </lineage>
</organism>
<evidence type="ECO:0000313" key="9">
    <source>
        <dbReference type="Proteomes" id="UP000243686"/>
    </source>
</evidence>
<evidence type="ECO:0000313" key="8">
    <source>
        <dbReference type="EMBL" id="OON17771.1"/>
    </source>
</evidence>
<accession>A0A1S8WTM5</accession>
<dbReference type="SMART" id="SM00020">
    <property type="entry name" value="Tryp_SPc"/>
    <property type="match status" value="1"/>
</dbReference>
<evidence type="ECO:0000256" key="1">
    <source>
        <dbReference type="ARBA" id="ARBA00023157"/>
    </source>
</evidence>
<dbReference type="InterPro" id="IPR001254">
    <property type="entry name" value="Trypsin_dom"/>
</dbReference>
<gene>
    <name evidence="8" type="ORF">X801_06388</name>
</gene>
<dbReference type="Proteomes" id="UP000243686">
    <property type="component" value="Unassembled WGS sequence"/>
</dbReference>
<dbReference type="CDD" id="cd00112">
    <property type="entry name" value="LDLa"/>
    <property type="match status" value="1"/>
</dbReference>